<evidence type="ECO:0000313" key="6">
    <source>
        <dbReference type="EMBL" id="TVY07031.1"/>
    </source>
</evidence>
<dbReference type="InterPro" id="IPR045087">
    <property type="entry name" value="Cu-oxidase_fam"/>
</dbReference>
<evidence type="ECO:0000259" key="4">
    <source>
        <dbReference type="Pfam" id="PF07731"/>
    </source>
</evidence>
<accession>A0A559K4G8</accession>
<keyword evidence="1" id="KW-0479">Metal-binding</keyword>
<evidence type="ECO:0000256" key="2">
    <source>
        <dbReference type="ARBA" id="ARBA00023002"/>
    </source>
</evidence>
<dbReference type="AlphaFoldDB" id="A0A559K4G8"/>
<gene>
    <name evidence="6" type="ORF">FPZ49_26075</name>
</gene>
<dbReference type="OrthoDB" id="9757546at2"/>
<keyword evidence="2" id="KW-0560">Oxidoreductase</keyword>
<keyword evidence="7" id="KW-1185">Reference proteome</keyword>
<feature type="domain" description="Plastocyanin-like" evidence="5">
    <location>
        <begin position="85"/>
        <end position="191"/>
    </location>
</feature>
<dbReference type="GO" id="GO:0016491">
    <property type="term" value="F:oxidoreductase activity"/>
    <property type="evidence" value="ECO:0007669"/>
    <property type="project" value="UniProtKB-KW"/>
</dbReference>
<dbReference type="PROSITE" id="PS00080">
    <property type="entry name" value="MULTICOPPER_OXIDASE2"/>
    <property type="match status" value="1"/>
</dbReference>
<feature type="domain" description="Plastocyanin-like" evidence="4">
    <location>
        <begin position="382"/>
        <end position="494"/>
    </location>
</feature>
<keyword evidence="3" id="KW-0186">Copper</keyword>
<dbReference type="InterPro" id="IPR033138">
    <property type="entry name" value="Cu_oxidase_CS"/>
</dbReference>
<dbReference type="Gene3D" id="2.60.40.420">
    <property type="entry name" value="Cupredoxins - blue copper proteins"/>
    <property type="match status" value="2"/>
</dbReference>
<dbReference type="GO" id="GO:0005507">
    <property type="term" value="F:copper ion binding"/>
    <property type="evidence" value="ECO:0007669"/>
    <property type="project" value="InterPro"/>
</dbReference>
<reference evidence="6 7" key="1">
    <citation type="submission" date="2019-07" db="EMBL/GenBank/DDBJ databases">
        <authorList>
            <person name="Kim J."/>
        </authorList>
    </citation>
    <scope>NUCLEOTIDE SEQUENCE [LARGE SCALE GENOMIC DNA]</scope>
    <source>
        <strain evidence="6 7">JC52</strain>
    </source>
</reference>
<dbReference type="InterPro" id="IPR011706">
    <property type="entry name" value="Cu-oxidase_C"/>
</dbReference>
<dbReference type="CDD" id="cd04202">
    <property type="entry name" value="CuRO_D2_2dMcoN_like"/>
    <property type="match status" value="1"/>
</dbReference>
<evidence type="ECO:0000256" key="3">
    <source>
        <dbReference type="ARBA" id="ARBA00023008"/>
    </source>
</evidence>
<evidence type="ECO:0000256" key="1">
    <source>
        <dbReference type="ARBA" id="ARBA00022723"/>
    </source>
</evidence>
<dbReference type="PANTHER" id="PTHR11709">
    <property type="entry name" value="MULTI-COPPER OXIDASE"/>
    <property type="match status" value="1"/>
</dbReference>
<dbReference type="RefSeq" id="WP_144852655.1">
    <property type="nucleotide sequence ID" value="NZ_VNJI01000044.1"/>
</dbReference>
<evidence type="ECO:0000313" key="7">
    <source>
        <dbReference type="Proteomes" id="UP000317036"/>
    </source>
</evidence>
<dbReference type="InterPro" id="IPR011707">
    <property type="entry name" value="Cu-oxidase-like_N"/>
</dbReference>
<dbReference type="InterPro" id="IPR008972">
    <property type="entry name" value="Cupredoxin"/>
</dbReference>
<dbReference type="Pfam" id="PF07732">
    <property type="entry name" value="Cu-oxidase_3"/>
    <property type="match status" value="1"/>
</dbReference>
<organism evidence="6 7">
    <name type="scientific">Paenibacillus cremeus</name>
    <dbReference type="NCBI Taxonomy" id="2163881"/>
    <lineage>
        <taxon>Bacteria</taxon>
        <taxon>Bacillati</taxon>
        <taxon>Bacillota</taxon>
        <taxon>Bacilli</taxon>
        <taxon>Bacillales</taxon>
        <taxon>Paenibacillaceae</taxon>
        <taxon>Paenibacillus</taxon>
    </lineage>
</organism>
<protein>
    <submittedName>
        <fullName evidence="6">Multicopper oxidase family protein</fullName>
    </submittedName>
</protein>
<sequence length="513" mass="56447">MKSKTKFVFNMLLGLLLLFGVGIYSLAKLSEQPVSMNMANMPSGKHDMQQMSSSGISVTKLTEDTVESPVKTFDLTAEEAVIDIGNGKTIQAWTFNGTVPGPEIRVQEGDRVIVHVKNTLKEGVTIHWHGVELPNAEDGVAGVTQDAIPPGSDFTYNFIAKHAGTYWYHSHQESEKETGKGLYGAFIVETKHPTTVYQREIVSILHEWDRSTFTVDGTSLGAKYAAKPGDLVLLRLINSGDATYNMTLTGSPFLVSAIDAHDINEPTELNERIIEIGSGQRYDLVFRMPESSGVKLVNVDKNEKQSNIVKRLFFTSSSTAKNRMLQATFGDGEVTGNVNVLAQQPFFDMTTYGSPVLQGNDPLSINAKFDAQYDLTLGNMLGFFNGVFTMKFTINGQTFPNIPMLIVKKGDWVRIHIQNNSPDNDHPIHLHGHSFKVLTHNGEPLSGSPIYLSTILVKPQESYDIAFVADNPGLWMIHCHILGHAANGMDMMVNYEGVSTPYSVGSKSGNRPD</sequence>
<name>A0A559K4G8_9BACL</name>
<dbReference type="PROSITE" id="PS00079">
    <property type="entry name" value="MULTICOPPER_OXIDASE1"/>
    <property type="match status" value="1"/>
</dbReference>
<dbReference type="CDD" id="cd13861">
    <property type="entry name" value="CuRO_1_CumA_like"/>
    <property type="match status" value="1"/>
</dbReference>
<dbReference type="Proteomes" id="UP000317036">
    <property type="component" value="Unassembled WGS sequence"/>
</dbReference>
<evidence type="ECO:0000259" key="5">
    <source>
        <dbReference type="Pfam" id="PF07732"/>
    </source>
</evidence>
<dbReference type="PANTHER" id="PTHR11709:SF394">
    <property type="entry name" value="FI03373P-RELATED"/>
    <property type="match status" value="1"/>
</dbReference>
<dbReference type="Pfam" id="PF07731">
    <property type="entry name" value="Cu-oxidase_2"/>
    <property type="match status" value="1"/>
</dbReference>
<comment type="caution">
    <text evidence="6">The sequence shown here is derived from an EMBL/GenBank/DDBJ whole genome shotgun (WGS) entry which is preliminary data.</text>
</comment>
<dbReference type="InterPro" id="IPR002355">
    <property type="entry name" value="Cu_oxidase_Cu_BS"/>
</dbReference>
<proteinExistence type="predicted"/>
<dbReference type="SUPFAM" id="SSF49503">
    <property type="entry name" value="Cupredoxins"/>
    <property type="match status" value="3"/>
</dbReference>
<dbReference type="EMBL" id="VNJI01000044">
    <property type="protein sequence ID" value="TVY07031.1"/>
    <property type="molecule type" value="Genomic_DNA"/>
</dbReference>